<evidence type="ECO:0000313" key="2">
    <source>
        <dbReference type="Proteomes" id="UP000828390"/>
    </source>
</evidence>
<protein>
    <submittedName>
        <fullName evidence="1">Uncharacterized protein</fullName>
    </submittedName>
</protein>
<gene>
    <name evidence="1" type="ORF">DPMN_030528</name>
</gene>
<reference evidence="1" key="2">
    <citation type="submission" date="2020-11" db="EMBL/GenBank/DDBJ databases">
        <authorList>
            <person name="McCartney M.A."/>
            <person name="Auch B."/>
            <person name="Kono T."/>
            <person name="Mallez S."/>
            <person name="Becker A."/>
            <person name="Gohl D.M."/>
            <person name="Silverstein K.A.T."/>
            <person name="Koren S."/>
            <person name="Bechman K.B."/>
            <person name="Herman A."/>
            <person name="Abrahante J.E."/>
            <person name="Garbe J."/>
        </authorList>
    </citation>
    <scope>NUCLEOTIDE SEQUENCE</scope>
    <source>
        <strain evidence="1">Duluth1</strain>
        <tissue evidence="1">Whole animal</tissue>
    </source>
</reference>
<dbReference type="Proteomes" id="UP000828390">
    <property type="component" value="Unassembled WGS sequence"/>
</dbReference>
<sequence>MRIRQYPYSNKVRTTAKKHATSITSTYVRLLRSVQPLSPPRMYDCQEACNLYPLHVRTTAKKRATSIPSTYVRLLRSVQPLSPPRMYDC</sequence>
<dbReference type="AlphaFoldDB" id="A0A9D4M1A7"/>
<organism evidence="1 2">
    <name type="scientific">Dreissena polymorpha</name>
    <name type="common">Zebra mussel</name>
    <name type="synonym">Mytilus polymorpha</name>
    <dbReference type="NCBI Taxonomy" id="45954"/>
    <lineage>
        <taxon>Eukaryota</taxon>
        <taxon>Metazoa</taxon>
        <taxon>Spiralia</taxon>
        <taxon>Lophotrochozoa</taxon>
        <taxon>Mollusca</taxon>
        <taxon>Bivalvia</taxon>
        <taxon>Autobranchia</taxon>
        <taxon>Heteroconchia</taxon>
        <taxon>Euheterodonta</taxon>
        <taxon>Imparidentia</taxon>
        <taxon>Neoheterodontei</taxon>
        <taxon>Myida</taxon>
        <taxon>Dreissenoidea</taxon>
        <taxon>Dreissenidae</taxon>
        <taxon>Dreissena</taxon>
    </lineage>
</organism>
<evidence type="ECO:0000313" key="1">
    <source>
        <dbReference type="EMBL" id="KAH3867402.1"/>
    </source>
</evidence>
<name>A0A9D4M1A7_DREPO</name>
<reference evidence="1" key="1">
    <citation type="journal article" date="2019" name="bioRxiv">
        <title>The Genome of the Zebra Mussel, Dreissena polymorpha: A Resource for Invasive Species Research.</title>
        <authorList>
            <person name="McCartney M.A."/>
            <person name="Auch B."/>
            <person name="Kono T."/>
            <person name="Mallez S."/>
            <person name="Zhang Y."/>
            <person name="Obille A."/>
            <person name="Becker A."/>
            <person name="Abrahante J.E."/>
            <person name="Garbe J."/>
            <person name="Badalamenti J.P."/>
            <person name="Herman A."/>
            <person name="Mangelson H."/>
            <person name="Liachko I."/>
            <person name="Sullivan S."/>
            <person name="Sone E.D."/>
            <person name="Koren S."/>
            <person name="Silverstein K.A.T."/>
            <person name="Beckman K.B."/>
            <person name="Gohl D.M."/>
        </authorList>
    </citation>
    <scope>NUCLEOTIDE SEQUENCE</scope>
    <source>
        <strain evidence="1">Duluth1</strain>
        <tissue evidence="1">Whole animal</tissue>
    </source>
</reference>
<proteinExistence type="predicted"/>
<keyword evidence="2" id="KW-1185">Reference proteome</keyword>
<comment type="caution">
    <text evidence="1">The sequence shown here is derived from an EMBL/GenBank/DDBJ whole genome shotgun (WGS) entry which is preliminary data.</text>
</comment>
<accession>A0A9D4M1A7</accession>
<dbReference type="EMBL" id="JAIWYP010000002">
    <property type="protein sequence ID" value="KAH3867402.1"/>
    <property type="molecule type" value="Genomic_DNA"/>
</dbReference>